<comment type="similarity">
    <text evidence="4">In the C-terminal section; belongs to the protein kinase superfamily. Ser/Thr protein kinase family.</text>
</comment>
<feature type="binding site" evidence="9">
    <location>
        <position position="381"/>
    </location>
    <ligand>
        <name>ATP</name>
        <dbReference type="ChEBI" id="CHEBI:30616"/>
    </ligand>
</feature>
<dbReference type="SUPFAM" id="SSF56112">
    <property type="entry name" value="Protein kinase-like (PK-like)"/>
    <property type="match status" value="1"/>
</dbReference>
<dbReference type="Pfam" id="PF00412">
    <property type="entry name" value="LIM"/>
    <property type="match status" value="1"/>
</dbReference>
<dbReference type="CDD" id="cd09396">
    <property type="entry name" value="LIM_DA1"/>
    <property type="match status" value="1"/>
</dbReference>
<keyword evidence="11" id="KW-0472">Membrane</keyword>
<dbReference type="InterPro" id="IPR001245">
    <property type="entry name" value="Ser-Thr/Tyr_kinase_cat_dom"/>
</dbReference>
<feature type="transmembrane region" description="Helical" evidence="11">
    <location>
        <begin position="274"/>
        <end position="295"/>
    </location>
</feature>
<dbReference type="InterPro" id="IPR001220">
    <property type="entry name" value="Legume_lectin_dom"/>
</dbReference>
<dbReference type="InterPro" id="IPR001781">
    <property type="entry name" value="Znf_LIM"/>
</dbReference>
<evidence type="ECO:0000256" key="6">
    <source>
        <dbReference type="ARBA" id="ARBA00022734"/>
    </source>
</evidence>
<dbReference type="Gene3D" id="1.10.510.10">
    <property type="entry name" value="Transferase(Phosphotransferase) domain 1"/>
    <property type="match status" value="1"/>
</dbReference>
<protein>
    <recommendedName>
        <fullName evidence="16">Protein kinase domain-containing protein</fullName>
    </recommendedName>
</protein>
<evidence type="ECO:0000256" key="1">
    <source>
        <dbReference type="ARBA" id="ARBA00005843"/>
    </source>
</evidence>
<accession>A0AAW1YLF3</accession>
<keyword evidence="11" id="KW-1133">Transmembrane helix</keyword>
<keyword evidence="8" id="KW-0440">LIM domain</keyword>
<dbReference type="SUPFAM" id="SSF49899">
    <property type="entry name" value="Concanavalin A-like lectins/glucanases"/>
    <property type="match status" value="1"/>
</dbReference>
<evidence type="ECO:0000256" key="10">
    <source>
        <dbReference type="SAM" id="MobiDB-lite"/>
    </source>
</evidence>
<dbReference type="PROSITE" id="PS50023">
    <property type="entry name" value="LIM_DOMAIN_2"/>
    <property type="match status" value="1"/>
</dbReference>
<dbReference type="InterPro" id="IPR022087">
    <property type="entry name" value="DA1-like_dom"/>
</dbReference>
<proteinExistence type="inferred from homology"/>
<dbReference type="GO" id="GO:0006952">
    <property type="term" value="P:defense response"/>
    <property type="evidence" value="ECO:0007669"/>
    <property type="project" value="UniProtKB-ARBA"/>
</dbReference>
<evidence type="ECO:0000259" key="12">
    <source>
        <dbReference type="PROSITE" id="PS50011"/>
    </source>
</evidence>
<evidence type="ECO:0000256" key="5">
    <source>
        <dbReference type="ARBA" id="ARBA00022723"/>
    </source>
</evidence>
<dbReference type="CDD" id="cd06899">
    <property type="entry name" value="lectin_legume_LecRK_Arcelin_ConA"/>
    <property type="match status" value="1"/>
</dbReference>
<dbReference type="InterPro" id="IPR045218">
    <property type="entry name" value="DA1-like"/>
</dbReference>
<dbReference type="Gene3D" id="3.30.200.20">
    <property type="entry name" value="Phosphorylase Kinase, domain 1"/>
    <property type="match status" value="1"/>
</dbReference>
<dbReference type="Pfam" id="PF12315">
    <property type="entry name" value="DA1-like"/>
    <property type="match status" value="1"/>
</dbReference>
<reference evidence="14 15" key="1">
    <citation type="journal article" date="2023" name="G3 (Bethesda)">
        <title>A chromosome-length genome assembly and annotation of blackberry (Rubus argutus, cv. 'Hillquist').</title>
        <authorList>
            <person name="Bruna T."/>
            <person name="Aryal R."/>
            <person name="Dudchenko O."/>
            <person name="Sargent D.J."/>
            <person name="Mead D."/>
            <person name="Buti M."/>
            <person name="Cavallini A."/>
            <person name="Hytonen T."/>
            <person name="Andres J."/>
            <person name="Pham M."/>
            <person name="Weisz D."/>
            <person name="Mascagni F."/>
            <person name="Usai G."/>
            <person name="Natali L."/>
            <person name="Bassil N."/>
            <person name="Fernandez G.E."/>
            <person name="Lomsadze A."/>
            <person name="Armour M."/>
            <person name="Olukolu B."/>
            <person name="Poorten T."/>
            <person name="Britton C."/>
            <person name="Davik J."/>
            <person name="Ashrafi H."/>
            <person name="Aiden E.L."/>
            <person name="Borodovsky M."/>
            <person name="Worthington M."/>
        </authorList>
    </citation>
    <scope>NUCLEOTIDE SEQUENCE [LARGE SCALE GENOMIC DNA]</scope>
    <source>
        <strain evidence="14">PI 553951</strain>
    </source>
</reference>
<dbReference type="InterPro" id="IPR011009">
    <property type="entry name" value="Kinase-like_dom_sf"/>
</dbReference>
<evidence type="ECO:0000256" key="3">
    <source>
        <dbReference type="ARBA" id="ARBA00008536"/>
    </source>
</evidence>
<keyword evidence="9" id="KW-0067">ATP-binding</keyword>
<dbReference type="Pfam" id="PF00139">
    <property type="entry name" value="Lectin_legB"/>
    <property type="match status" value="1"/>
</dbReference>
<evidence type="ECO:0000256" key="8">
    <source>
        <dbReference type="PROSITE-ProRule" id="PRU00125"/>
    </source>
</evidence>
<evidence type="ECO:0000256" key="11">
    <source>
        <dbReference type="SAM" id="Phobius"/>
    </source>
</evidence>
<feature type="domain" description="LIM zinc-binding" evidence="13">
    <location>
        <begin position="569"/>
        <end position="627"/>
    </location>
</feature>
<dbReference type="PROSITE" id="PS50011">
    <property type="entry name" value="PROTEIN_KINASE_DOM"/>
    <property type="match status" value="1"/>
</dbReference>
<gene>
    <name evidence="14" type="ORF">M0R45_004948</name>
</gene>
<comment type="similarity">
    <text evidence="2">Belongs to the leguminous lectin family.</text>
</comment>
<dbReference type="PANTHER" id="PTHR24209">
    <property type="entry name" value="PROTEIN DA1-RELATED 2"/>
    <property type="match status" value="1"/>
</dbReference>
<dbReference type="PANTHER" id="PTHR24209:SF25">
    <property type="entry name" value="PROTEIN DA1-RELATED 1"/>
    <property type="match status" value="1"/>
</dbReference>
<dbReference type="PROSITE" id="PS00107">
    <property type="entry name" value="PROTEIN_KINASE_ATP"/>
    <property type="match status" value="1"/>
</dbReference>
<comment type="caution">
    <text evidence="14">The sequence shown here is derived from an EMBL/GenBank/DDBJ whole genome shotgun (WGS) entry which is preliminary data.</text>
</comment>
<dbReference type="PROSITE" id="PS00308">
    <property type="entry name" value="LECTIN_LEGUME_ALPHA"/>
    <property type="match status" value="1"/>
</dbReference>
<sequence length="901" mass="101121">MNLPSLPINILFFLFFLPYACSISFQIPRFDPTATNTVYEGDAEPAVGVIELTNKVNYVCRVGRATHAERVPLWNSRTGKITDFTTHFSFIIDKQDKGAPYTGGIAFFLAPFGCQIPPNSAGGFLGLFNTTTSDFAGNQIVLVEFDPYVNPEWDPPYPHVGINKNSIASAVNTPWNVTLHDADTIDVWIVYNATATNLGVHWSYQTTPASAEETTSLSYQIDLTKILPEWVTVGFSAGTFGSGTRNKIVSWEFNSTLDRKYPGPSPRNHANKMIMIIAILAAVSVVSLIAGMIAAKIQGSCWKGNKKVPVSESGSGPEGETITSINEDDSETGAGSGSIPLSDIVTATNNFSNDRELGKGGSGTVFQGNLTTDSDTAVAVKRISNRSGQGRREYMTEVKVISSLRHPNLVQLKGWCHDKDETTKESDVYSFGVVALEIVTGKKSVDPMGKDCKMGLVEWVWDFYGQGKLLSAVDEKLHLKYDEKQAKRLMIVGLWCAHPDRNERPSIRKAIKFLHFDAELPNLPKKMPVRATPVSSADAVSNTGLLLRLKSLYETEFVKEIVESLYNKLVCAGCNGRIDDGLSCLGAVWHKRCLRCKGCNLSFNDLEFWECGGQPYHKHCYERQCHVCNVCKKPIRENSDGQVEYMEHPFWRQRYCPFHGGDGTPRCCSCERLKPRDTTYYKLDDDRKLCPECRESSIIITDNGLQSIYLEVQNFYKNLNMNVQKIPLRLGSREEINKVLKGENDGSDHQLPVIRAVCLLEEHTVTNYIFWKPRRLCCEVKEIIIWYGLPRLLTGSLLAQQMMSAWLRLEHYPNLSPDVEKGICRYLAHKWMEYIFNSGSSKKWSKFEKKLFKFRKHKIESDCGEALLTAKEAVRKHGLCVTLKTIRNTGKFPSVSTEIKK</sequence>
<evidence type="ECO:0000313" key="15">
    <source>
        <dbReference type="Proteomes" id="UP001457282"/>
    </source>
</evidence>
<keyword evidence="11" id="KW-0812">Transmembrane</keyword>
<dbReference type="InterPro" id="IPR013320">
    <property type="entry name" value="ConA-like_dom_sf"/>
</dbReference>
<dbReference type="InterPro" id="IPR017441">
    <property type="entry name" value="Protein_kinase_ATP_BS"/>
</dbReference>
<dbReference type="InterPro" id="IPR000719">
    <property type="entry name" value="Prot_kinase_dom"/>
</dbReference>
<dbReference type="Proteomes" id="UP001457282">
    <property type="component" value="Unassembled WGS sequence"/>
</dbReference>
<keyword evidence="6" id="KW-0430">Lectin</keyword>
<dbReference type="GO" id="GO:0030246">
    <property type="term" value="F:carbohydrate binding"/>
    <property type="evidence" value="ECO:0007669"/>
    <property type="project" value="UniProtKB-KW"/>
</dbReference>
<evidence type="ECO:0000256" key="9">
    <source>
        <dbReference type="PROSITE-ProRule" id="PRU10141"/>
    </source>
</evidence>
<evidence type="ECO:0000259" key="13">
    <source>
        <dbReference type="PROSITE" id="PS50023"/>
    </source>
</evidence>
<keyword evidence="5 8" id="KW-0479">Metal-binding</keyword>
<comment type="similarity">
    <text evidence="3">In the N-terminal section; belongs to the leguminous lectin family.</text>
</comment>
<comment type="similarity">
    <text evidence="1">Belongs to the protein kinase superfamily. TKL Ser/Thr protein kinase family.</text>
</comment>
<dbReference type="GO" id="GO:0046872">
    <property type="term" value="F:metal ion binding"/>
    <property type="evidence" value="ECO:0007669"/>
    <property type="project" value="UniProtKB-KW"/>
</dbReference>
<keyword evidence="9" id="KW-0547">Nucleotide-binding</keyword>
<dbReference type="GO" id="GO:0043130">
    <property type="term" value="F:ubiquitin binding"/>
    <property type="evidence" value="ECO:0007669"/>
    <property type="project" value="TreeGrafter"/>
</dbReference>
<dbReference type="Gene3D" id="2.60.120.200">
    <property type="match status" value="1"/>
</dbReference>
<feature type="region of interest" description="Disordered" evidence="10">
    <location>
        <begin position="305"/>
        <end position="341"/>
    </location>
</feature>
<dbReference type="EMBL" id="JBEDUW010000001">
    <property type="protein sequence ID" value="KAK9949426.1"/>
    <property type="molecule type" value="Genomic_DNA"/>
</dbReference>
<feature type="transmembrane region" description="Helical" evidence="11">
    <location>
        <begin position="6"/>
        <end position="25"/>
    </location>
</feature>
<dbReference type="InterPro" id="IPR000985">
    <property type="entry name" value="Lectin_LegA_CS"/>
</dbReference>
<dbReference type="AlphaFoldDB" id="A0AAW1YLF3"/>
<name>A0AAW1YLF3_RUBAR</name>
<evidence type="ECO:0008006" key="16">
    <source>
        <dbReference type="Google" id="ProtNLM"/>
    </source>
</evidence>
<evidence type="ECO:0000313" key="14">
    <source>
        <dbReference type="EMBL" id="KAK9949426.1"/>
    </source>
</evidence>
<evidence type="ECO:0000256" key="4">
    <source>
        <dbReference type="ARBA" id="ARBA00010217"/>
    </source>
</evidence>
<evidence type="ECO:0000256" key="2">
    <source>
        <dbReference type="ARBA" id="ARBA00007606"/>
    </source>
</evidence>
<evidence type="ECO:0000256" key="7">
    <source>
        <dbReference type="ARBA" id="ARBA00022833"/>
    </source>
</evidence>
<organism evidence="14 15">
    <name type="scientific">Rubus argutus</name>
    <name type="common">Southern blackberry</name>
    <dbReference type="NCBI Taxonomy" id="59490"/>
    <lineage>
        <taxon>Eukaryota</taxon>
        <taxon>Viridiplantae</taxon>
        <taxon>Streptophyta</taxon>
        <taxon>Embryophyta</taxon>
        <taxon>Tracheophyta</taxon>
        <taxon>Spermatophyta</taxon>
        <taxon>Magnoliopsida</taxon>
        <taxon>eudicotyledons</taxon>
        <taxon>Gunneridae</taxon>
        <taxon>Pentapetalae</taxon>
        <taxon>rosids</taxon>
        <taxon>fabids</taxon>
        <taxon>Rosales</taxon>
        <taxon>Rosaceae</taxon>
        <taxon>Rosoideae</taxon>
        <taxon>Rosoideae incertae sedis</taxon>
        <taxon>Rubus</taxon>
    </lineage>
</organism>
<dbReference type="Pfam" id="PF07714">
    <property type="entry name" value="PK_Tyr_Ser-Thr"/>
    <property type="match status" value="1"/>
</dbReference>
<dbReference type="GO" id="GO:0004672">
    <property type="term" value="F:protein kinase activity"/>
    <property type="evidence" value="ECO:0007669"/>
    <property type="project" value="InterPro"/>
</dbReference>
<dbReference type="Gene3D" id="2.10.110.10">
    <property type="entry name" value="Cysteine Rich Protein"/>
    <property type="match status" value="1"/>
</dbReference>
<feature type="domain" description="Protein kinase" evidence="12">
    <location>
        <begin position="351"/>
        <end position="710"/>
    </location>
</feature>
<keyword evidence="15" id="KW-1185">Reference proteome</keyword>
<dbReference type="SMART" id="SM00132">
    <property type="entry name" value="LIM"/>
    <property type="match status" value="1"/>
</dbReference>
<keyword evidence="7 8" id="KW-0862">Zinc</keyword>
<dbReference type="GO" id="GO:0005524">
    <property type="term" value="F:ATP binding"/>
    <property type="evidence" value="ECO:0007669"/>
    <property type="project" value="UniProtKB-UniRule"/>
</dbReference>